<reference evidence="1" key="1">
    <citation type="submission" date="2020-10" db="EMBL/GenBank/DDBJ databases">
        <authorList>
            <person name="Gilroy R."/>
        </authorList>
    </citation>
    <scope>NUCLEOTIDE SEQUENCE</scope>
    <source>
        <strain evidence="1">CHK191-8634</strain>
    </source>
</reference>
<organism evidence="1 2">
    <name type="scientific">Candidatus Ventrousia excrementavium</name>
    <dbReference type="NCBI Taxonomy" id="2840961"/>
    <lineage>
        <taxon>Bacteria</taxon>
        <taxon>Bacillati</taxon>
        <taxon>Bacillota</taxon>
        <taxon>Clostridia</taxon>
        <taxon>Eubacteriales</taxon>
        <taxon>Clostridiaceae</taxon>
        <taxon>Clostridiaceae incertae sedis</taxon>
        <taxon>Candidatus Ventrousia</taxon>
    </lineage>
</organism>
<protein>
    <submittedName>
        <fullName evidence="1">Uncharacterized protein</fullName>
    </submittedName>
</protein>
<proteinExistence type="predicted"/>
<dbReference type="AlphaFoldDB" id="A0A9D1IX64"/>
<comment type="caution">
    <text evidence="1">The sequence shown here is derived from an EMBL/GenBank/DDBJ whole genome shotgun (WGS) entry which is preliminary data.</text>
</comment>
<evidence type="ECO:0000313" key="1">
    <source>
        <dbReference type="EMBL" id="HIU43699.1"/>
    </source>
</evidence>
<evidence type="ECO:0000313" key="2">
    <source>
        <dbReference type="Proteomes" id="UP000824073"/>
    </source>
</evidence>
<dbReference type="EMBL" id="DVMR01000043">
    <property type="protein sequence ID" value="HIU43699.1"/>
    <property type="molecule type" value="Genomic_DNA"/>
</dbReference>
<name>A0A9D1IX64_9CLOT</name>
<gene>
    <name evidence="1" type="ORF">IAB67_05305</name>
</gene>
<sequence length="208" mass="23292">MYTDLNKTLTAIGKCLPADGEPTTEQLYRMYDLTQRLLSQELAVICGLETYGPNPARQERPTLARQHAAGRNVNGIVTLTLEEPIPAMKRLTEAVEEHWKAMLHAAISEVAQPPRTLPFFEQAFVAIEIITPRGSNNARVWDTSNRAIQVILNNLKGIFFHDDDMEHMAFSVVGRWSEGLGKTVIRIFDFARLQQVWTGILPPDGPGP</sequence>
<dbReference type="Proteomes" id="UP000824073">
    <property type="component" value="Unassembled WGS sequence"/>
</dbReference>
<reference evidence="1" key="2">
    <citation type="journal article" date="2021" name="PeerJ">
        <title>Extensive microbial diversity within the chicken gut microbiome revealed by metagenomics and culture.</title>
        <authorList>
            <person name="Gilroy R."/>
            <person name="Ravi A."/>
            <person name="Getino M."/>
            <person name="Pursley I."/>
            <person name="Horton D.L."/>
            <person name="Alikhan N.F."/>
            <person name="Baker D."/>
            <person name="Gharbi K."/>
            <person name="Hall N."/>
            <person name="Watson M."/>
            <person name="Adriaenssens E.M."/>
            <person name="Foster-Nyarko E."/>
            <person name="Jarju S."/>
            <person name="Secka A."/>
            <person name="Antonio M."/>
            <person name="Oren A."/>
            <person name="Chaudhuri R.R."/>
            <person name="La Ragione R."/>
            <person name="Hildebrand F."/>
            <person name="Pallen M.J."/>
        </authorList>
    </citation>
    <scope>NUCLEOTIDE SEQUENCE</scope>
    <source>
        <strain evidence="1">CHK191-8634</strain>
    </source>
</reference>
<accession>A0A9D1IX64</accession>